<keyword evidence="1" id="KW-1133">Transmembrane helix</keyword>
<feature type="transmembrane region" description="Helical" evidence="1">
    <location>
        <begin position="12"/>
        <end position="39"/>
    </location>
</feature>
<dbReference type="Proteomes" id="UP000199393">
    <property type="component" value="Chromosome I"/>
</dbReference>
<evidence type="ECO:0000313" key="2">
    <source>
        <dbReference type="EMBL" id="SBV27951.1"/>
    </source>
</evidence>
<protein>
    <submittedName>
        <fullName evidence="2">Uncharacterized protein</fullName>
    </submittedName>
</protein>
<evidence type="ECO:0000313" key="3">
    <source>
        <dbReference type="Proteomes" id="UP000199393"/>
    </source>
</evidence>
<name>A0A1C3N5V4_9ACTN</name>
<accession>A0A1C3N5V4</accession>
<proteinExistence type="predicted"/>
<evidence type="ECO:0000256" key="1">
    <source>
        <dbReference type="SAM" id="Phobius"/>
    </source>
</evidence>
<sequence>MEPNKPSARDAAIVVAVMAVCAVLGLLCGVGATAAALLLW</sequence>
<organism evidence="2 3">
    <name type="scientific">Micromonospora krabiensis</name>
    <dbReference type="NCBI Taxonomy" id="307121"/>
    <lineage>
        <taxon>Bacteria</taxon>
        <taxon>Bacillati</taxon>
        <taxon>Actinomycetota</taxon>
        <taxon>Actinomycetes</taxon>
        <taxon>Micromonosporales</taxon>
        <taxon>Micromonosporaceae</taxon>
        <taxon>Micromonospora</taxon>
    </lineage>
</organism>
<dbReference type="AlphaFoldDB" id="A0A1C3N5V4"/>
<keyword evidence="1" id="KW-0472">Membrane</keyword>
<keyword evidence="1" id="KW-0812">Transmembrane</keyword>
<keyword evidence="3" id="KW-1185">Reference proteome</keyword>
<dbReference type="RefSeq" id="WP_269456543.1">
    <property type="nucleotide sequence ID" value="NZ_JBHRWG010000004.1"/>
</dbReference>
<gene>
    <name evidence="2" type="ORF">GA0070620_3482</name>
</gene>
<dbReference type="EMBL" id="LT598496">
    <property type="protein sequence ID" value="SBV27951.1"/>
    <property type="molecule type" value="Genomic_DNA"/>
</dbReference>
<reference evidence="3" key="1">
    <citation type="submission" date="2016-06" db="EMBL/GenBank/DDBJ databases">
        <authorList>
            <person name="Varghese N."/>
        </authorList>
    </citation>
    <scope>NUCLEOTIDE SEQUENCE [LARGE SCALE GENOMIC DNA]</scope>
    <source>
        <strain evidence="3">DSM 45344</strain>
    </source>
</reference>